<accession>E7GAW9</accession>
<evidence type="ECO:0000256" key="4">
    <source>
        <dbReference type="ARBA" id="ARBA00022741"/>
    </source>
</evidence>
<reference evidence="9 10" key="1">
    <citation type="submission" date="2010-12" db="EMBL/GenBank/DDBJ databases">
        <title>The Genome Sequence of Coprobacillus sp. strain 29_1.</title>
        <authorList>
            <consortium name="The Broad Institute Genome Sequencing Platform"/>
            <person name="Earl A."/>
            <person name="Ward D."/>
            <person name="Feldgarden M."/>
            <person name="Gevers D."/>
            <person name="Daigneault M."/>
            <person name="Sibley C.D."/>
            <person name="White A."/>
            <person name="Strauss J."/>
            <person name="Allen-Vercoe E."/>
            <person name="Young S.K."/>
            <person name="Zeng Q."/>
            <person name="Gargeya S."/>
            <person name="Fitzgerald M."/>
            <person name="Haas B."/>
            <person name="Abouelleil A."/>
            <person name="Alvarado L."/>
            <person name="Arachchi H.M."/>
            <person name="Berlin A."/>
            <person name="Brown A."/>
            <person name="Chapman S.B."/>
            <person name="Chen Z."/>
            <person name="Dunbar C."/>
            <person name="Freedman E."/>
            <person name="Gearin G."/>
            <person name="Gellesch M."/>
            <person name="Goldberg J."/>
            <person name="Griggs A."/>
            <person name="Gujja S."/>
            <person name="Heilman E."/>
            <person name="Heiman D."/>
            <person name="Howarth C."/>
            <person name="Larson L."/>
            <person name="Lui A."/>
            <person name="MacDonald P.J.P."/>
            <person name="Mehta T."/>
            <person name="Montmayeur A."/>
            <person name="Murphy C."/>
            <person name="Neiman D."/>
            <person name="Pearson M."/>
            <person name="Priest M."/>
            <person name="Roberts A."/>
            <person name="Saif S."/>
            <person name="Shea T."/>
            <person name="Shenoy N."/>
            <person name="Sisk P."/>
            <person name="Stolte C."/>
            <person name="Sykes S."/>
            <person name="White J."/>
            <person name="Yandava C."/>
            <person name="Nusbaum C."/>
            <person name="Birren B."/>
        </authorList>
    </citation>
    <scope>NUCLEOTIDE SEQUENCE [LARGE SCALE GENOMIC DNA]</scope>
    <source>
        <strain evidence="9 10">29_1</strain>
    </source>
</reference>
<dbReference type="OrthoDB" id="9799110at2"/>
<dbReference type="InterPro" id="IPR054352">
    <property type="entry name" value="ACT_Aspartokinase"/>
</dbReference>
<dbReference type="Pfam" id="PF22468">
    <property type="entry name" value="ACT_9"/>
    <property type="match status" value="1"/>
</dbReference>
<comment type="catalytic activity">
    <reaction evidence="7">
        <text>L-aspartate + ATP = 4-phospho-L-aspartate + ADP</text>
        <dbReference type="Rhea" id="RHEA:23776"/>
        <dbReference type="ChEBI" id="CHEBI:29991"/>
        <dbReference type="ChEBI" id="CHEBI:30616"/>
        <dbReference type="ChEBI" id="CHEBI:57535"/>
        <dbReference type="ChEBI" id="CHEBI:456216"/>
        <dbReference type="EC" id="2.7.2.4"/>
    </reaction>
</comment>
<comment type="caution">
    <text evidence="9">The sequence shown here is derived from an EMBL/GenBank/DDBJ whole genome shotgun (WGS) entry which is preliminary data.</text>
</comment>
<evidence type="ECO:0000256" key="7">
    <source>
        <dbReference type="ARBA" id="ARBA00047872"/>
    </source>
</evidence>
<dbReference type="EMBL" id="ADKX01000033">
    <property type="protein sequence ID" value="EFW04785.1"/>
    <property type="molecule type" value="Genomic_DNA"/>
</dbReference>
<evidence type="ECO:0000256" key="6">
    <source>
        <dbReference type="ARBA" id="ARBA00022840"/>
    </source>
</evidence>
<comment type="similarity">
    <text evidence="1">Belongs to the aspartokinase family.</text>
</comment>
<dbReference type="SUPFAM" id="SSF55021">
    <property type="entry name" value="ACT-like"/>
    <property type="match status" value="2"/>
</dbReference>
<dbReference type="Proteomes" id="UP000003157">
    <property type="component" value="Unassembled WGS sequence"/>
</dbReference>
<dbReference type="GO" id="GO:0009089">
    <property type="term" value="P:lysine biosynthetic process via diaminopimelate"/>
    <property type="evidence" value="ECO:0007669"/>
    <property type="project" value="TreeGrafter"/>
</dbReference>
<dbReference type="eggNOG" id="COG0527">
    <property type="taxonomic scope" value="Bacteria"/>
</dbReference>
<dbReference type="Gene3D" id="3.30.2130.10">
    <property type="entry name" value="VC0802-like"/>
    <property type="match status" value="1"/>
</dbReference>
<evidence type="ECO:0000313" key="10">
    <source>
        <dbReference type="Proteomes" id="UP000003157"/>
    </source>
</evidence>
<dbReference type="GeneID" id="78229855"/>
<dbReference type="AlphaFoldDB" id="E7GAW9"/>
<dbReference type="HOGENOM" id="CLU_009116_4_2_9"/>
<proteinExistence type="inferred from homology"/>
<dbReference type="STRING" id="100884.GCA_000269565_02006"/>
<evidence type="ECO:0000256" key="5">
    <source>
        <dbReference type="ARBA" id="ARBA00022777"/>
    </source>
</evidence>
<keyword evidence="6" id="KW-0067">ATP-binding</keyword>
<dbReference type="EC" id="2.7.2.4" evidence="2"/>
<feature type="domain" description="Aspartokinase ACT" evidence="8">
    <location>
        <begin position="95"/>
        <end position="152"/>
    </location>
</feature>
<dbReference type="GO" id="GO:0005524">
    <property type="term" value="F:ATP binding"/>
    <property type="evidence" value="ECO:0007669"/>
    <property type="project" value="UniProtKB-KW"/>
</dbReference>
<protein>
    <recommendedName>
        <fullName evidence="2">aspartate kinase</fullName>
        <ecNumber evidence="2">2.7.2.4</ecNumber>
    </recommendedName>
</protein>
<organism evidence="9 10">
    <name type="scientific">Coprobacillus cateniformis</name>
    <dbReference type="NCBI Taxonomy" id="100884"/>
    <lineage>
        <taxon>Bacteria</taxon>
        <taxon>Bacillati</taxon>
        <taxon>Bacillota</taxon>
        <taxon>Erysipelotrichia</taxon>
        <taxon>Erysipelotrichales</taxon>
        <taxon>Coprobacillaceae</taxon>
        <taxon>Coprobacillus</taxon>
    </lineage>
</organism>
<dbReference type="GO" id="GO:0004072">
    <property type="term" value="F:aspartate kinase activity"/>
    <property type="evidence" value="ECO:0007669"/>
    <property type="project" value="UniProtKB-EC"/>
</dbReference>
<keyword evidence="4" id="KW-0547">Nucleotide-binding</keyword>
<evidence type="ECO:0000256" key="3">
    <source>
        <dbReference type="ARBA" id="ARBA00022679"/>
    </source>
</evidence>
<dbReference type="PANTHER" id="PTHR21499">
    <property type="entry name" value="ASPARTATE KINASE"/>
    <property type="match status" value="1"/>
</dbReference>
<dbReference type="InterPro" id="IPR045865">
    <property type="entry name" value="ACT-like_dom_sf"/>
</dbReference>
<evidence type="ECO:0000256" key="1">
    <source>
        <dbReference type="ARBA" id="ARBA00010122"/>
    </source>
</evidence>
<dbReference type="GO" id="GO:0005829">
    <property type="term" value="C:cytosol"/>
    <property type="evidence" value="ECO:0007669"/>
    <property type="project" value="TreeGrafter"/>
</dbReference>
<sequence length="155" mass="17777">MNKSPITKVESDHEIIQVKFINVEKNPLFIGNIFKQISLKGVNVDMISQVMLEDDMRIDFTCPLSDQRKLNEALEEIKRKHDRIMIFQNRNVAKVMVEGEKMKDEIGVAANVFEIFGQFQIPFSQVTTSDTSISFVIPGELKEVAVQEIKKAYQL</sequence>
<dbReference type="GO" id="GO:0009090">
    <property type="term" value="P:homoserine biosynthetic process"/>
    <property type="evidence" value="ECO:0007669"/>
    <property type="project" value="TreeGrafter"/>
</dbReference>
<name>E7GAW9_9FIRM</name>
<gene>
    <name evidence="9" type="ORF">HMPREF9488_01909</name>
</gene>
<evidence type="ECO:0000256" key="2">
    <source>
        <dbReference type="ARBA" id="ARBA00013059"/>
    </source>
</evidence>
<dbReference type="RefSeq" id="WP_008789011.1">
    <property type="nucleotide sequence ID" value="NZ_AKCB01000001.1"/>
</dbReference>
<evidence type="ECO:0000259" key="8">
    <source>
        <dbReference type="Pfam" id="PF22468"/>
    </source>
</evidence>
<dbReference type="PANTHER" id="PTHR21499:SF3">
    <property type="entry name" value="ASPARTOKINASE"/>
    <property type="match status" value="1"/>
</dbReference>
<keyword evidence="5" id="KW-0418">Kinase</keyword>
<keyword evidence="10" id="KW-1185">Reference proteome</keyword>
<evidence type="ECO:0000313" key="9">
    <source>
        <dbReference type="EMBL" id="EFW04785.1"/>
    </source>
</evidence>
<keyword evidence="3" id="KW-0808">Transferase</keyword>